<name>A0ABS2PV71_9BACL</name>
<dbReference type="InterPro" id="IPR002933">
    <property type="entry name" value="Peptidase_M20"/>
</dbReference>
<dbReference type="SUPFAM" id="SSF55031">
    <property type="entry name" value="Bacterial exopeptidase dimerisation domain"/>
    <property type="match status" value="1"/>
</dbReference>
<dbReference type="InterPro" id="IPR011650">
    <property type="entry name" value="Peptidase_M20_dimer"/>
</dbReference>
<dbReference type="PIRSF" id="PIRSF005962">
    <property type="entry name" value="Pept_M20D_amidohydro"/>
    <property type="match status" value="1"/>
</dbReference>
<keyword evidence="3" id="KW-1185">Reference proteome</keyword>
<dbReference type="PANTHER" id="PTHR11014:SF63">
    <property type="entry name" value="METALLOPEPTIDASE, PUTATIVE (AFU_ORTHOLOGUE AFUA_6G09600)-RELATED"/>
    <property type="match status" value="1"/>
</dbReference>
<dbReference type="GO" id="GO:0016787">
    <property type="term" value="F:hydrolase activity"/>
    <property type="evidence" value="ECO:0007669"/>
    <property type="project" value="UniProtKB-KW"/>
</dbReference>
<evidence type="ECO:0000259" key="1">
    <source>
        <dbReference type="Pfam" id="PF07687"/>
    </source>
</evidence>
<accession>A0ABS2PV71</accession>
<dbReference type="CDD" id="cd08021">
    <property type="entry name" value="M20_Acy1_YhaA-like"/>
    <property type="match status" value="1"/>
</dbReference>
<dbReference type="NCBIfam" id="TIGR01891">
    <property type="entry name" value="amidohydrolases"/>
    <property type="match status" value="1"/>
</dbReference>
<reference evidence="2 3" key="1">
    <citation type="submission" date="2021-01" db="EMBL/GenBank/DDBJ databases">
        <title>Genomic Encyclopedia of Type Strains, Phase IV (KMG-IV): sequencing the most valuable type-strain genomes for metagenomic binning, comparative biology and taxonomic classification.</title>
        <authorList>
            <person name="Goeker M."/>
        </authorList>
    </citation>
    <scope>NUCLEOTIDE SEQUENCE [LARGE SCALE GENOMIC DNA]</scope>
    <source>
        <strain evidence="2 3">DSM 28236</strain>
    </source>
</reference>
<feature type="domain" description="Peptidase M20 dimerisation" evidence="1">
    <location>
        <begin position="186"/>
        <end position="281"/>
    </location>
</feature>
<organism evidence="2 3">
    <name type="scientific">Scopulibacillus daqui</name>
    <dbReference type="NCBI Taxonomy" id="1469162"/>
    <lineage>
        <taxon>Bacteria</taxon>
        <taxon>Bacillati</taxon>
        <taxon>Bacillota</taxon>
        <taxon>Bacilli</taxon>
        <taxon>Bacillales</taxon>
        <taxon>Sporolactobacillaceae</taxon>
        <taxon>Scopulibacillus</taxon>
    </lineage>
</organism>
<dbReference type="Pfam" id="PF01546">
    <property type="entry name" value="Peptidase_M20"/>
    <property type="match status" value="1"/>
</dbReference>
<dbReference type="Proteomes" id="UP000808914">
    <property type="component" value="Unassembled WGS sequence"/>
</dbReference>
<dbReference type="InterPro" id="IPR036264">
    <property type="entry name" value="Bact_exopeptidase_dim_dom"/>
</dbReference>
<protein>
    <submittedName>
        <fullName evidence="2">Amidohydrolase</fullName>
        <ecNumber evidence="2">3.5.1.-</ecNumber>
    </submittedName>
</protein>
<proteinExistence type="predicted"/>
<keyword evidence="2" id="KW-0378">Hydrolase</keyword>
<dbReference type="InterPro" id="IPR017439">
    <property type="entry name" value="Amidohydrolase"/>
</dbReference>
<dbReference type="Gene3D" id="3.40.630.10">
    <property type="entry name" value="Zn peptidases"/>
    <property type="match status" value="1"/>
</dbReference>
<dbReference type="SUPFAM" id="SSF53187">
    <property type="entry name" value="Zn-dependent exopeptidases"/>
    <property type="match status" value="1"/>
</dbReference>
<dbReference type="EC" id="3.5.1.-" evidence="2"/>
<dbReference type="Pfam" id="PF07687">
    <property type="entry name" value="M20_dimer"/>
    <property type="match status" value="1"/>
</dbReference>
<comment type="caution">
    <text evidence="2">The sequence shown here is derived from an EMBL/GenBank/DDBJ whole genome shotgun (WGS) entry which is preliminary data.</text>
</comment>
<gene>
    <name evidence="2" type="ORF">JOD45_000144</name>
</gene>
<evidence type="ECO:0000313" key="3">
    <source>
        <dbReference type="Proteomes" id="UP000808914"/>
    </source>
</evidence>
<dbReference type="PANTHER" id="PTHR11014">
    <property type="entry name" value="PEPTIDASE M20 FAMILY MEMBER"/>
    <property type="match status" value="1"/>
</dbReference>
<dbReference type="Gene3D" id="3.30.70.360">
    <property type="match status" value="1"/>
</dbReference>
<sequence length="392" mass="43103">MTLTTQINDLVNSVKQDVIQWRRHLHQNPELSFEEKETSQFVYEKLLSFGHLEVYRPTETSVVARLIGKSPGKVIAMRADMDALPIIEENDFEFASKNKGIMHACGHDGHTAMLLGAAKILSQLKNDINGEVRFIFQHAEELPPGGAREMVEAGVMDDVDEIIGLHLMSPLPKGKIGIGYGPITANADTFEIKIHGKGSHASQPENAVDPIAIGSQVVNNLQHIVSRNIDPIEQLVISVTQFHGGTANNIIPQSINLGGTVRSFNPEVRSQAPKLMEKIIKGITDAHGASYEFDYHFGYASVINDERVTAKMEELIEEEFGKEYIEYPPAIMGGEDFSAFLTKAPGCFIPVGAGNIKKGITAPHHHPKFTVDEDALEDGVKILVNVPFKLLK</sequence>
<dbReference type="EMBL" id="JAFBER010000001">
    <property type="protein sequence ID" value="MBM7643953.1"/>
    <property type="molecule type" value="Genomic_DNA"/>
</dbReference>
<evidence type="ECO:0000313" key="2">
    <source>
        <dbReference type="EMBL" id="MBM7643953.1"/>
    </source>
</evidence>
<dbReference type="RefSeq" id="WP_239548978.1">
    <property type="nucleotide sequence ID" value="NZ_JAFBER010000001.1"/>
</dbReference>